<dbReference type="Pfam" id="PF17932">
    <property type="entry name" value="TetR_C_24"/>
    <property type="match status" value="1"/>
</dbReference>
<evidence type="ECO:0000256" key="4">
    <source>
        <dbReference type="ARBA" id="ARBA00023163"/>
    </source>
</evidence>
<feature type="DNA-binding region" description="H-T-H motif" evidence="5">
    <location>
        <begin position="27"/>
        <end position="46"/>
    </location>
</feature>
<evidence type="ECO:0000313" key="8">
    <source>
        <dbReference type="EMBL" id="GAA1380406.1"/>
    </source>
</evidence>
<dbReference type="SUPFAM" id="SSF48498">
    <property type="entry name" value="Tetracyclin repressor-like, C-terminal domain"/>
    <property type="match status" value="1"/>
</dbReference>
<dbReference type="PROSITE" id="PS50977">
    <property type="entry name" value="HTH_TETR_2"/>
    <property type="match status" value="1"/>
</dbReference>
<proteinExistence type="predicted"/>
<dbReference type="EMBL" id="BAAAJK010000001">
    <property type="protein sequence ID" value="GAA1380406.1"/>
    <property type="molecule type" value="Genomic_DNA"/>
</dbReference>
<dbReference type="Pfam" id="PF00440">
    <property type="entry name" value="TetR_N"/>
    <property type="match status" value="1"/>
</dbReference>
<evidence type="ECO:0000256" key="1">
    <source>
        <dbReference type="ARBA" id="ARBA00022491"/>
    </source>
</evidence>
<dbReference type="Gene3D" id="1.10.10.60">
    <property type="entry name" value="Homeodomain-like"/>
    <property type="match status" value="1"/>
</dbReference>
<dbReference type="Proteomes" id="UP001501414">
    <property type="component" value="Unassembled WGS sequence"/>
</dbReference>
<dbReference type="InterPro" id="IPR036271">
    <property type="entry name" value="Tet_transcr_reg_TetR-rel_C_sf"/>
</dbReference>
<dbReference type="PANTHER" id="PTHR30055:SF175">
    <property type="entry name" value="HTH-TYPE TRANSCRIPTIONAL REPRESSOR KSTR2"/>
    <property type="match status" value="1"/>
</dbReference>
<dbReference type="PRINTS" id="PR00455">
    <property type="entry name" value="HTHTETR"/>
</dbReference>
<evidence type="ECO:0000256" key="5">
    <source>
        <dbReference type="PROSITE-ProRule" id="PRU00335"/>
    </source>
</evidence>
<dbReference type="InterPro" id="IPR001647">
    <property type="entry name" value="HTH_TetR"/>
</dbReference>
<protein>
    <submittedName>
        <fullName evidence="8">TetR/AcrR family transcriptional regulator</fullName>
    </submittedName>
</protein>
<dbReference type="PANTHER" id="PTHR30055">
    <property type="entry name" value="HTH-TYPE TRANSCRIPTIONAL REGULATOR RUTR"/>
    <property type="match status" value="1"/>
</dbReference>
<dbReference type="SUPFAM" id="SSF46689">
    <property type="entry name" value="Homeodomain-like"/>
    <property type="match status" value="1"/>
</dbReference>
<keyword evidence="9" id="KW-1185">Reference proteome</keyword>
<sequence>MPRKNRWADLVAAAGEEFREHGYDNATLEGIGARVGILKGSVYNYVGSKEELLLAVVEGPARALLDELELLSRDHTSSVAVRLRELIRIQVRVFADHYPAAFVYLQHVGRARTPAFAFFDDMDRRYTAAVETLLAEGARTGELSLPASPRIATRAVVGMLDWMQHWFTPRGADADRELADQLFAMVLGGLLAGGGVRGLSGALPSTSTGPAAAPAPARRPRGG</sequence>
<evidence type="ECO:0000313" key="9">
    <source>
        <dbReference type="Proteomes" id="UP001501414"/>
    </source>
</evidence>
<dbReference type="Gene3D" id="1.10.357.10">
    <property type="entry name" value="Tetracycline Repressor, domain 2"/>
    <property type="match status" value="1"/>
</dbReference>
<reference evidence="8 9" key="1">
    <citation type="journal article" date="2019" name="Int. J. Syst. Evol. Microbiol.">
        <title>The Global Catalogue of Microorganisms (GCM) 10K type strain sequencing project: providing services to taxonomists for standard genome sequencing and annotation.</title>
        <authorList>
            <consortium name="The Broad Institute Genomics Platform"/>
            <consortium name="The Broad Institute Genome Sequencing Center for Infectious Disease"/>
            <person name="Wu L."/>
            <person name="Ma J."/>
        </authorList>
    </citation>
    <scope>NUCLEOTIDE SEQUENCE [LARGE SCALE GENOMIC DNA]</scope>
    <source>
        <strain evidence="8 9">JCM 11896</strain>
    </source>
</reference>
<evidence type="ECO:0000256" key="6">
    <source>
        <dbReference type="SAM" id="MobiDB-lite"/>
    </source>
</evidence>
<comment type="caution">
    <text evidence="8">The sequence shown here is derived from an EMBL/GenBank/DDBJ whole genome shotgun (WGS) entry which is preliminary data.</text>
</comment>
<feature type="region of interest" description="Disordered" evidence="6">
    <location>
        <begin position="202"/>
        <end position="223"/>
    </location>
</feature>
<evidence type="ECO:0000259" key="7">
    <source>
        <dbReference type="PROSITE" id="PS50977"/>
    </source>
</evidence>
<dbReference type="InterPro" id="IPR009057">
    <property type="entry name" value="Homeodomain-like_sf"/>
</dbReference>
<keyword evidence="4" id="KW-0804">Transcription</keyword>
<feature type="domain" description="HTH tetR-type" evidence="7">
    <location>
        <begin position="4"/>
        <end position="64"/>
    </location>
</feature>
<accession>A0ABN1XGM1</accession>
<feature type="compositionally biased region" description="Low complexity" evidence="6">
    <location>
        <begin position="202"/>
        <end position="216"/>
    </location>
</feature>
<evidence type="ECO:0000256" key="3">
    <source>
        <dbReference type="ARBA" id="ARBA00023125"/>
    </source>
</evidence>
<organism evidence="8 9">
    <name type="scientific">Pseudonocardia kongjuensis</name>
    <dbReference type="NCBI Taxonomy" id="102227"/>
    <lineage>
        <taxon>Bacteria</taxon>
        <taxon>Bacillati</taxon>
        <taxon>Actinomycetota</taxon>
        <taxon>Actinomycetes</taxon>
        <taxon>Pseudonocardiales</taxon>
        <taxon>Pseudonocardiaceae</taxon>
        <taxon>Pseudonocardia</taxon>
    </lineage>
</organism>
<name>A0ABN1XGM1_9PSEU</name>
<keyword evidence="3 5" id="KW-0238">DNA-binding</keyword>
<keyword evidence="1" id="KW-0678">Repressor</keyword>
<dbReference type="RefSeq" id="WP_344017895.1">
    <property type="nucleotide sequence ID" value="NZ_BAAAJK010000001.1"/>
</dbReference>
<keyword evidence="2" id="KW-0805">Transcription regulation</keyword>
<dbReference type="InterPro" id="IPR041490">
    <property type="entry name" value="KstR2_TetR_C"/>
</dbReference>
<gene>
    <name evidence="8" type="ORF">GCM10009613_04740</name>
</gene>
<evidence type="ECO:0000256" key="2">
    <source>
        <dbReference type="ARBA" id="ARBA00023015"/>
    </source>
</evidence>
<dbReference type="InterPro" id="IPR050109">
    <property type="entry name" value="HTH-type_TetR-like_transc_reg"/>
</dbReference>